<evidence type="ECO:0000313" key="1">
    <source>
        <dbReference type="EMBL" id="CAG8832525.1"/>
    </source>
</evidence>
<feature type="non-terminal residue" evidence="1">
    <location>
        <position position="56"/>
    </location>
</feature>
<evidence type="ECO:0000313" key="2">
    <source>
        <dbReference type="Proteomes" id="UP000789759"/>
    </source>
</evidence>
<keyword evidence="2" id="KW-1185">Reference proteome</keyword>
<dbReference type="AlphaFoldDB" id="A0A9N9KIA9"/>
<protein>
    <submittedName>
        <fullName evidence="1">16383_t:CDS:1</fullName>
    </submittedName>
</protein>
<dbReference type="EMBL" id="CAJVQA010068573">
    <property type="protein sequence ID" value="CAG8832525.1"/>
    <property type="molecule type" value="Genomic_DNA"/>
</dbReference>
<gene>
    <name evidence="1" type="ORF">CPELLU_LOCUS20859</name>
</gene>
<comment type="caution">
    <text evidence="1">The sequence shown here is derived from an EMBL/GenBank/DDBJ whole genome shotgun (WGS) entry which is preliminary data.</text>
</comment>
<proteinExistence type="predicted"/>
<organism evidence="1 2">
    <name type="scientific">Cetraspora pellucida</name>
    <dbReference type="NCBI Taxonomy" id="1433469"/>
    <lineage>
        <taxon>Eukaryota</taxon>
        <taxon>Fungi</taxon>
        <taxon>Fungi incertae sedis</taxon>
        <taxon>Mucoromycota</taxon>
        <taxon>Glomeromycotina</taxon>
        <taxon>Glomeromycetes</taxon>
        <taxon>Diversisporales</taxon>
        <taxon>Gigasporaceae</taxon>
        <taxon>Cetraspora</taxon>
    </lineage>
</organism>
<name>A0A9N9KIA9_9GLOM</name>
<sequence length="56" mass="6491">FGVPITQYDSGEIKHKSIAMTRKNLETEMTSNKRSKIVLESNNSHELKIEEQKMKL</sequence>
<accession>A0A9N9KIA9</accession>
<dbReference type="Proteomes" id="UP000789759">
    <property type="component" value="Unassembled WGS sequence"/>
</dbReference>
<reference evidence="1" key="1">
    <citation type="submission" date="2021-06" db="EMBL/GenBank/DDBJ databases">
        <authorList>
            <person name="Kallberg Y."/>
            <person name="Tangrot J."/>
            <person name="Rosling A."/>
        </authorList>
    </citation>
    <scope>NUCLEOTIDE SEQUENCE</scope>
    <source>
        <strain evidence="1">FL966</strain>
    </source>
</reference>